<accession>A0ABD1N5K6</accession>
<dbReference type="Proteomes" id="UP001603857">
    <property type="component" value="Unassembled WGS sequence"/>
</dbReference>
<protein>
    <submittedName>
        <fullName evidence="1">Uncharacterized protein</fullName>
    </submittedName>
</protein>
<evidence type="ECO:0000313" key="1">
    <source>
        <dbReference type="EMBL" id="KAL2343156.1"/>
    </source>
</evidence>
<organism evidence="1 2">
    <name type="scientific">Flemingia macrophylla</name>
    <dbReference type="NCBI Taxonomy" id="520843"/>
    <lineage>
        <taxon>Eukaryota</taxon>
        <taxon>Viridiplantae</taxon>
        <taxon>Streptophyta</taxon>
        <taxon>Embryophyta</taxon>
        <taxon>Tracheophyta</taxon>
        <taxon>Spermatophyta</taxon>
        <taxon>Magnoliopsida</taxon>
        <taxon>eudicotyledons</taxon>
        <taxon>Gunneridae</taxon>
        <taxon>Pentapetalae</taxon>
        <taxon>rosids</taxon>
        <taxon>fabids</taxon>
        <taxon>Fabales</taxon>
        <taxon>Fabaceae</taxon>
        <taxon>Papilionoideae</taxon>
        <taxon>50 kb inversion clade</taxon>
        <taxon>NPAAA clade</taxon>
        <taxon>indigoferoid/millettioid clade</taxon>
        <taxon>Phaseoleae</taxon>
        <taxon>Flemingia</taxon>
    </lineage>
</organism>
<dbReference type="EMBL" id="JBGMDY010000002">
    <property type="protein sequence ID" value="KAL2343156.1"/>
    <property type="molecule type" value="Genomic_DNA"/>
</dbReference>
<comment type="caution">
    <text evidence="1">The sequence shown here is derived from an EMBL/GenBank/DDBJ whole genome shotgun (WGS) entry which is preliminary data.</text>
</comment>
<name>A0ABD1N5K6_9FABA</name>
<gene>
    <name evidence="1" type="ORF">Fmac_004441</name>
</gene>
<reference evidence="1 2" key="1">
    <citation type="submission" date="2024-08" db="EMBL/GenBank/DDBJ databases">
        <title>Insights into the chromosomal genome structure of Flemingia macrophylla.</title>
        <authorList>
            <person name="Ding Y."/>
            <person name="Zhao Y."/>
            <person name="Bi W."/>
            <person name="Wu M."/>
            <person name="Zhao G."/>
            <person name="Gong Y."/>
            <person name="Li W."/>
            <person name="Zhang P."/>
        </authorList>
    </citation>
    <scope>NUCLEOTIDE SEQUENCE [LARGE SCALE GENOMIC DNA]</scope>
    <source>
        <strain evidence="1">DYQJB</strain>
        <tissue evidence="1">Leaf</tissue>
    </source>
</reference>
<proteinExistence type="predicted"/>
<sequence>MIHQYSICFQFTLKKRKMETLISQLTFFPDQKLLEIESYKAWVAVELEQEKEVEEADVNVIMNSQQGKGPFESAMQNAASVASKMYIEAALNSAIASSN</sequence>
<evidence type="ECO:0000313" key="2">
    <source>
        <dbReference type="Proteomes" id="UP001603857"/>
    </source>
</evidence>
<dbReference type="AlphaFoldDB" id="A0ABD1N5K6"/>
<dbReference type="PANTHER" id="PTHR37707">
    <property type="entry name" value="MATERNAL EFFECT EMBRYO ARREST 9"/>
    <property type="match status" value="1"/>
</dbReference>
<keyword evidence="2" id="KW-1185">Reference proteome</keyword>
<dbReference type="PANTHER" id="PTHR37707:SF1">
    <property type="entry name" value="MATERNAL EFFECT EMBRYO ARREST 9"/>
    <property type="match status" value="1"/>
</dbReference>